<dbReference type="Pfam" id="PF01547">
    <property type="entry name" value="SBP_bac_1"/>
    <property type="match status" value="1"/>
</dbReference>
<sequence length="606" mass="66548">MNPKIVSFSGEDASSYTNNRMDHPNKGRMTMKRKKGKYGLSVALIAILLFVSACSGGGGAGEPEGAEGTPNGTGNAEKPAETPAGSEEGPIDPLGKYDPPIEITSVRIVNDTFKYPEGDDIGNNVWTRTLQEKLGINVKYDWVVSGDGPGGQGEQKMNVSIASGDLPDFIPVNAKQLKQLVEADLLMDLTDVYDKYASDFTKEIMLQDGPNALASATFGGKLMAIPNTGSAMDGAMMIWIRDDWRKKLNLPVPQTLDDVIAIAEAFTTQDPDGNGQADTIGMSLNKDLYGGYAGIDGFLNAFHAYPRQWIKDDSGKLVFGSVQPEMRQALQKLQEMFKNGLLDREFGVKDQGKAAEFAASGKVGLHFGQMWNPLWPLVDSKKNDPAAEWQSYPLVSADAEPALPRVGLTVGGYYAVLKEAKHPEALLKIINLFTETGWGESTTPDNYAAHFTSDGFEKHKYIPFQTWPARKNLDIHLHITEAMNSGDFSKLNPEEQNNFQQIDAFLKGEAGSEIGWAYNQVFGKEGSFKVINQYVNDGSLLQNEFFGAPTPTMVDKDATLQKMELEVFTKIILGDPIELFDKFVEDWKKLGGDAMTQEVNDWYANK</sequence>
<dbReference type="Gene3D" id="3.40.190.10">
    <property type="entry name" value="Periplasmic binding protein-like II"/>
    <property type="match status" value="2"/>
</dbReference>
<dbReference type="CDD" id="cd13580">
    <property type="entry name" value="PBP2_AlgQ_like_1"/>
    <property type="match status" value="1"/>
</dbReference>
<dbReference type="PANTHER" id="PTHR43649:SF12">
    <property type="entry name" value="DIACETYLCHITOBIOSE BINDING PROTEIN DASA"/>
    <property type="match status" value="1"/>
</dbReference>
<feature type="compositionally biased region" description="Low complexity" evidence="1">
    <location>
        <begin position="66"/>
        <end position="76"/>
    </location>
</feature>
<dbReference type="Proteomes" id="UP000309676">
    <property type="component" value="Unassembled WGS sequence"/>
</dbReference>
<dbReference type="AlphaFoldDB" id="A0A5R9GIH8"/>
<dbReference type="SUPFAM" id="SSF53850">
    <property type="entry name" value="Periplasmic binding protein-like II"/>
    <property type="match status" value="1"/>
</dbReference>
<dbReference type="EMBL" id="VCIW01000003">
    <property type="protein sequence ID" value="TLS53234.1"/>
    <property type="molecule type" value="Genomic_DNA"/>
</dbReference>
<feature type="region of interest" description="Disordered" evidence="1">
    <location>
        <begin position="1"/>
        <end position="32"/>
    </location>
</feature>
<dbReference type="PANTHER" id="PTHR43649">
    <property type="entry name" value="ARABINOSE-BINDING PROTEIN-RELATED"/>
    <property type="match status" value="1"/>
</dbReference>
<comment type="caution">
    <text evidence="2">The sequence shown here is derived from an EMBL/GenBank/DDBJ whole genome shotgun (WGS) entry which is preliminary data.</text>
</comment>
<evidence type="ECO:0000313" key="3">
    <source>
        <dbReference type="Proteomes" id="UP000309676"/>
    </source>
</evidence>
<dbReference type="InterPro" id="IPR006059">
    <property type="entry name" value="SBP"/>
</dbReference>
<reference evidence="2 3" key="1">
    <citation type="submission" date="2019-05" db="EMBL/GenBank/DDBJ databases">
        <authorList>
            <person name="Narsing Rao M.P."/>
            <person name="Li W.J."/>
        </authorList>
    </citation>
    <scope>NUCLEOTIDE SEQUENCE [LARGE SCALE GENOMIC DNA]</scope>
    <source>
        <strain evidence="2 3">SYSU_K30003</strain>
    </source>
</reference>
<feature type="region of interest" description="Disordered" evidence="1">
    <location>
        <begin position="58"/>
        <end position="98"/>
    </location>
</feature>
<dbReference type="InterPro" id="IPR050490">
    <property type="entry name" value="Bact_solute-bd_prot1"/>
</dbReference>
<evidence type="ECO:0000313" key="2">
    <source>
        <dbReference type="EMBL" id="TLS53234.1"/>
    </source>
</evidence>
<protein>
    <submittedName>
        <fullName evidence="2">Extracellular solute-binding protein</fullName>
    </submittedName>
</protein>
<proteinExistence type="predicted"/>
<keyword evidence="3" id="KW-1185">Reference proteome</keyword>
<gene>
    <name evidence="2" type="ORF">FE782_07685</name>
</gene>
<name>A0A5R9GIH8_9BACL</name>
<evidence type="ECO:0000256" key="1">
    <source>
        <dbReference type="SAM" id="MobiDB-lite"/>
    </source>
</evidence>
<accession>A0A5R9GIH8</accession>
<organism evidence="2 3">
    <name type="scientific">Paenibacillus antri</name>
    <dbReference type="NCBI Taxonomy" id="2582848"/>
    <lineage>
        <taxon>Bacteria</taxon>
        <taxon>Bacillati</taxon>
        <taxon>Bacillota</taxon>
        <taxon>Bacilli</taxon>
        <taxon>Bacillales</taxon>
        <taxon>Paenibacillaceae</taxon>
        <taxon>Paenibacillus</taxon>
    </lineage>
</organism>